<accession>A0A1E3KVY2</accession>
<name>A0A1E3KVY2_LACPN</name>
<dbReference type="PANTHER" id="PTHR30055">
    <property type="entry name" value="HTH-TYPE TRANSCRIPTIONAL REGULATOR RUTR"/>
    <property type="match status" value="1"/>
</dbReference>
<organism evidence="4 5">
    <name type="scientific">Lactiplantibacillus plantarum</name>
    <name type="common">Lactobacillus plantarum</name>
    <dbReference type="NCBI Taxonomy" id="1590"/>
    <lineage>
        <taxon>Bacteria</taxon>
        <taxon>Bacillati</taxon>
        <taxon>Bacillota</taxon>
        <taxon>Bacilli</taxon>
        <taxon>Lactobacillales</taxon>
        <taxon>Lactobacillaceae</taxon>
        <taxon>Lactiplantibacillus</taxon>
    </lineage>
</organism>
<dbReference type="Pfam" id="PF00440">
    <property type="entry name" value="TetR_N"/>
    <property type="match status" value="1"/>
</dbReference>
<evidence type="ECO:0000256" key="2">
    <source>
        <dbReference type="ARBA" id="ARBA00023125"/>
    </source>
</evidence>
<dbReference type="GO" id="GO:0000976">
    <property type="term" value="F:transcription cis-regulatory region binding"/>
    <property type="evidence" value="ECO:0007669"/>
    <property type="project" value="TreeGrafter"/>
</dbReference>
<protein>
    <submittedName>
        <fullName evidence="4">Uncharacterized protein</fullName>
    </submittedName>
</protein>
<evidence type="ECO:0000256" key="3">
    <source>
        <dbReference type="ARBA" id="ARBA00023163"/>
    </source>
</evidence>
<dbReference type="InterPro" id="IPR050109">
    <property type="entry name" value="HTH-type_TetR-like_transc_reg"/>
</dbReference>
<dbReference type="KEGG" id="lpb:SH83_14135"/>
<keyword evidence="2" id="KW-0238">DNA-binding</keyword>
<sequence length="222" mass="25796">MPRRRNTQRRMEIVNTAFRLFAEQGYANVQMKDIAIACDISKSLLQHYFPKKIVLLSTMLNELTLSAFIYSNEQLTMLSSYQRTMIQMSFVLRMLDENPTMEHFIQDIFESPELTTEMVLVTLDWLEAIGVEGEAAMIRYALNFALSGGMAVFFKRKILRASVGMIAENIDQAFYLLLGENTEKIDQIYLSTAKYNTDYYYQQFITYLHKHATLDLSTEIKI</sequence>
<proteinExistence type="predicted"/>
<keyword evidence="1" id="KW-0805">Transcription regulation</keyword>
<dbReference type="AlphaFoldDB" id="A0A1E3KVY2"/>
<dbReference type="InterPro" id="IPR009057">
    <property type="entry name" value="Homeodomain-like_sf"/>
</dbReference>
<dbReference type="PRINTS" id="PR00455">
    <property type="entry name" value="HTHTETR"/>
</dbReference>
<keyword evidence="3" id="KW-0804">Transcription</keyword>
<comment type="caution">
    <text evidence="4">The sequence shown here is derived from an EMBL/GenBank/DDBJ whole genome shotgun (WGS) entry which is preliminary data.</text>
</comment>
<dbReference type="PANTHER" id="PTHR30055:SF234">
    <property type="entry name" value="HTH-TYPE TRANSCRIPTIONAL REGULATOR BETI"/>
    <property type="match status" value="1"/>
</dbReference>
<dbReference type="InterPro" id="IPR001647">
    <property type="entry name" value="HTH_TetR"/>
</dbReference>
<dbReference type="Proteomes" id="UP000094892">
    <property type="component" value="Unassembled WGS sequence"/>
</dbReference>
<dbReference type="PROSITE" id="PS50977">
    <property type="entry name" value="HTH_TETR_2"/>
    <property type="match status" value="1"/>
</dbReference>
<dbReference type="EMBL" id="MCOL01000001">
    <property type="protein sequence ID" value="ODO63035.1"/>
    <property type="molecule type" value="Genomic_DNA"/>
</dbReference>
<evidence type="ECO:0000313" key="5">
    <source>
        <dbReference type="Proteomes" id="UP000094892"/>
    </source>
</evidence>
<evidence type="ECO:0000256" key="1">
    <source>
        <dbReference type="ARBA" id="ARBA00023015"/>
    </source>
</evidence>
<evidence type="ECO:0000313" key="4">
    <source>
        <dbReference type="EMBL" id="ODO63035.1"/>
    </source>
</evidence>
<dbReference type="Gene3D" id="1.10.357.10">
    <property type="entry name" value="Tetracycline Repressor, domain 2"/>
    <property type="match status" value="1"/>
</dbReference>
<gene>
    <name evidence="4" type="ORF">LPJSA22_03056</name>
</gene>
<dbReference type="PATRIC" id="fig|1590.144.peg.2942"/>
<dbReference type="SUPFAM" id="SSF46689">
    <property type="entry name" value="Homeodomain-like"/>
    <property type="match status" value="1"/>
</dbReference>
<reference evidence="4 5" key="1">
    <citation type="submission" date="2016-08" db="EMBL/GenBank/DDBJ databases">
        <title>Genome sequencing of Lactobacillus plantarum JSA22, isolated from fermented soybean paste.</title>
        <authorList>
            <person name="Choi H.S."/>
        </authorList>
    </citation>
    <scope>NUCLEOTIDE SEQUENCE [LARGE SCALE GENOMIC DNA]</scope>
    <source>
        <strain evidence="4 5">JSA22</strain>
    </source>
</reference>
<dbReference type="GO" id="GO:0003700">
    <property type="term" value="F:DNA-binding transcription factor activity"/>
    <property type="evidence" value="ECO:0007669"/>
    <property type="project" value="TreeGrafter"/>
</dbReference>